<dbReference type="EMBL" id="QTTQ01000011">
    <property type="protein sequence ID" value="REE80551.1"/>
    <property type="molecule type" value="Genomic_DNA"/>
</dbReference>
<organism evidence="4 5">
    <name type="scientific">Lutibacter oceani</name>
    <dbReference type="NCBI Taxonomy" id="1853311"/>
    <lineage>
        <taxon>Bacteria</taxon>
        <taxon>Pseudomonadati</taxon>
        <taxon>Bacteroidota</taxon>
        <taxon>Flavobacteriia</taxon>
        <taxon>Flavobacteriales</taxon>
        <taxon>Flavobacteriaceae</taxon>
        <taxon>Lutibacter</taxon>
    </lineage>
</organism>
<sequence>MFLTILNKTKFVAFHFLFWVGVWFFFIYFFSYNSTNSKYVTWFSSFLLPVTMVTTYFVVYYLIPRYLLLKKYVLFILYGIYTLIFSMYLIVITMVGCFFFLSNLNVTNMPPMSRNYIFILILVYLIVGLVSFVSLLNNNFKTISKNKELQNKILETQLQIKNQELQYLKKQIHPHFLFNTLNTIYGFALKQSKDTPEIILKLSNLLDYILYQVNKPKVSLKEEVLHIKEYIELEKIRFQDTLNVNFTSKNISEEIQIAPMLLIPFVENAFKHGSLIEGYLTVDIDVNLNENQLEFSIKNTVISSEIEENENGIGLENIKKRLNLLYKNNYVLNVTTIENRFVVALKIFNINILKNE</sequence>
<dbReference type="InterPro" id="IPR050640">
    <property type="entry name" value="Bact_2-comp_sensor_kinase"/>
</dbReference>
<proteinExistence type="predicted"/>
<dbReference type="PANTHER" id="PTHR34220:SF7">
    <property type="entry name" value="SENSOR HISTIDINE KINASE YPDA"/>
    <property type="match status" value="1"/>
</dbReference>
<reference evidence="4 5" key="1">
    <citation type="submission" date="2018-08" db="EMBL/GenBank/DDBJ databases">
        <title>Genomic Encyclopedia of Type Strains, Phase III (KMG-III): the genomes of soil and plant-associated and newly described type strains.</title>
        <authorList>
            <person name="Whitman W."/>
        </authorList>
    </citation>
    <scope>NUCLEOTIDE SEQUENCE [LARGE SCALE GENOMIC DNA]</scope>
    <source>
        <strain evidence="4 5">325-5</strain>
    </source>
</reference>
<keyword evidence="4" id="KW-0418">Kinase</keyword>
<keyword evidence="2" id="KW-0812">Transmembrane</keyword>
<evidence type="ECO:0000313" key="4">
    <source>
        <dbReference type="EMBL" id="REE80551.1"/>
    </source>
</evidence>
<dbReference type="GO" id="GO:0000155">
    <property type="term" value="F:phosphorelay sensor kinase activity"/>
    <property type="evidence" value="ECO:0007669"/>
    <property type="project" value="InterPro"/>
</dbReference>
<name>A0A3D9RS56_9FLAO</name>
<evidence type="ECO:0000313" key="5">
    <source>
        <dbReference type="Proteomes" id="UP000256429"/>
    </source>
</evidence>
<dbReference type="InterPro" id="IPR010559">
    <property type="entry name" value="Sig_transdc_His_kin_internal"/>
</dbReference>
<accession>A0A3D9RS56</accession>
<feature type="transmembrane region" description="Helical" evidence="2">
    <location>
        <begin position="42"/>
        <end position="63"/>
    </location>
</feature>
<evidence type="ECO:0000259" key="3">
    <source>
        <dbReference type="Pfam" id="PF06580"/>
    </source>
</evidence>
<dbReference type="OrthoDB" id="9809908at2"/>
<feature type="transmembrane region" description="Helical" evidence="2">
    <location>
        <begin position="116"/>
        <end position="137"/>
    </location>
</feature>
<evidence type="ECO:0000256" key="1">
    <source>
        <dbReference type="SAM" id="Coils"/>
    </source>
</evidence>
<keyword evidence="2" id="KW-0472">Membrane</keyword>
<comment type="caution">
    <text evidence="4">The sequence shown here is derived from an EMBL/GenBank/DDBJ whole genome shotgun (WGS) entry which is preliminary data.</text>
</comment>
<dbReference type="PANTHER" id="PTHR34220">
    <property type="entry name" value="SENSOR HISTIDINE KINASE YPDA"/>
    <property type="match status" value="1"/>
</dbReference>
<keyword evidence="4" id="KW-0808">Transferase</keyword>
<protein>
    <submittedName>
        <fullName evidence="4">Histidine kinase</fullName>
    </submittedName>
</protein>
<feature type="domain" description="Signal transduction histidine kinase internal region" evidence="3">
    <location>
        <begin position="164"/>
        <end position="242"/>
    </location>
</feature>
<keyword evidence="1" id="KW-0175">Coiled coil</keyword>
<feature type="transmembrane region" description="Helical" evidence="2">
    <location>
        <begin position="75"/>
        <end position="101"/>
    </location>
</feature>
<dbReference type="AlphaFoldDB" id="A0A3D9RS56"/>
<keyword evidence="2" id="KW-1133">Transmembrane helix</keyword>
<dbReference type="GO" id="GO:0016020">
    <property type="term" value="C:membrane"/>
    <property type="evidence" value="ECO:0007669"/>
    <property type="project" value="InterPro"/>
</dbReference>
<evidence type="ECO:0000256" key="2">
    <source>
        <dbReference type="SAM" id="Phobius"/>
    </source>
</evidence>
<dbReference type="Gene3D" id="3.30.565.10">
    <property type="entry name" value="Histidine kinase-like ATPase, C-terminal domain"/>
    <property type="match status" value="1"/>
</dbReference>
<keyword evidence="5" id="KW-1185">Reference proteome</keyword>
<dbReference type="Pfam" id="PF06580">
    <property type="entry name" value="His_kinase"/>
    <property type="match status" value="1"/>
</dbReference>
<dbReference type="Proteomes" id="UP000256429">
    <property type="component" value="Unassembled WGS sequence"/>
</dbReference>
<feature type="coiled-coil region" evidence="1">
    <location>
        <begin position="144"/>
        <end position="171"/>
    </location>
</feature>
<feature type="transmembrane region" description="Helical" evidence="2">
    <location>
        <begin position="12"/>
        <end position="30"/>
    </location>
</feature>
<dbReference type="InterPro" id="IPR036890">
    <property type="entry name" value="HATPase_C_sf"/>
</dbReference>
<gene>
    <name evidence="4" type="ORF">BX611_2197</name>
</gene>